<gene>
    <name evidence="1" type="ORF">SAMN04487865_11341</name>
</gene>
<organism evidence="1 2">
    <name type="scientific">Succinivibrio dextrinosolvens</name>
    <dbReference type="NCBI Taxonomy" id="83771"/>
    <lineage>
        <taxon>Bacteria</taxon>
        <taxon>Pseudomonadati</taxon>
        <taxon>Pseudomonadota</taxon>
        <taxon>Gammaproteobacteria</taxon>
        <taxon>Aeromonadales</taxon>
        <taxon>Succinivibrionaceae</taxon>
        <taxon>Succinivibrio</taxon>
    </lineage>
</organism>
<evidence type="ECO:0000313" key="2">
    <source>
        <dbReference type="Proteomes" id="UP000243374"/>
    </source>
</evidence>
<sequence>MYMLAARTWLQADQITRLEKANTELYNFIATETLVEEDCEKLKKLKSHLIAKYKIEK</sequence>
<reference evidence="1 2" key="1">
    <citation type="submission" date="2016-10" db="EMBL/GenBank/DDBJ databases">
        <authorList>
            <person name="Varghese N."/>
            <person name="Submissions S."/>
        </authorList>
    </citation>
    <scope>NUCLEOTIDE SEQUENCE [LARGE SCALE GENOMIC DNA]</scope>
    <source>
        <strain evidence="1 2">22B</strain>
    </source>
</reference>
<keyword evidence="2" id="KW-1185">Reference proteome</keyword>
<protein>
    <submittedName>
        <fullName evidence="1">Uncharacterized protein</fullName>
    </submittedName>
</protein>
<evidence type="ECO:0000313" key="1">
    <source>
        <dbReference type="EMBL" id="SFK59988.1"/>
    </source>
</evidence>
<accession>A0A662ZF92</accession>
<dbReference type="AlphaFoldDB" id="A0A662ZF92"/>
<dbReference type="EMBL" id="FOSF01000134">
    <property type="protein sequence ID" value="SFK59988.1"/>
    <property type="molecule type" value="Genomic_DNA"/>
</dbReference>
<dbReference type="Proteomes" id="UP000243374">
    <property type="component" value="Unassembled WGS sequence"/>
</dbReference>
<dbReference type="RefSeq" id="WP_164954193.1">
    <property type="nucleotide sequence ID" value="NZ_CP047056.1"/>
</dbReference>
<name>A0A662ZF92_9GAMM</name>
<proteinExistence type="predicted"/>